<sequence>MGAALLSAGCTSTTDGSPTASTTAPQASALWNPCTGISSDVWHRVGVDPATLSDMVGGSVTPPDGFKLCGGHDNPWTYSVDVWSQRYGVDDFRKKESESAFTPLTVSGREGFRYSKSSDECGVVFASAQGSFSIEVEKQEMDDQSVPCDHLVQVAGAIVPLLPK</sequence>
<organism evidence="2 3">
    <name type="scientific">Nocardia nova</name>
    <dbReference type="NCBI Taxonomy" id="37330"/>
    <lineage>
        <taxon>Bacteria</taxon>
        <taxon>Bacillati</taxon>
        <taxon>Actinomycetota</taxon>
        <taxon>Actinomycetes</taxon>
        <taxon>Mycobacteriales</taxon>
        <taxon>Nocardiaceae</taxon>
        <taxon>Nocardia</taxon>
    </lineage>
</organism>
<name>A0A2T2YU51_9NOCA</name>
<dbReference type="EMBL" id="PYHS01000019">
    <property type="protein sequence ID" value="PSR59055.1"/>
    <property type="molecule type" value="Genomic_DNA"/>
</dbReference>
<dbReference type="AlphaFoldDB" id="A0A2T2YU51"/>
<dbReference type="Proteomes" id="UP000241647">
    <property type="component" value="Unassembled WGS sequence"/>
</dbReference>
<accession>A0A2T2YU51</accession>
<reference evidence="2 3" key="1">
    <citation type="submission" date="2018-02" db="EMBL/GenBank/DDBJ databases">
        <title>8 Nocardia nova and 1 Nocardia cyriacigeorgica strain used for evolution to TMP-SMX.</title>
        <authorList>
            <person name="Mehta H."/>
            <person name="Weng J."/>
            <person name="Shamoo Y."/>
        </authorList>
    </citation>
    <scope>NUCLEOTIDE SEQUENCE [LARGE SCALE GENOMIC DNA]</scope>
    <source>
        <strain evidence="2 3">ATCC 33727</strain>
    </source>
</reference>
<evidence type="ECO:0000313" key="2">
    <source>
        <dbReference type="EMBL" id="PSR59055.1"/>
    </source>
</evidence>
<dbReference type="RefSeq" id="WP_084494108.1">
    <property type="nucleotide sequence ID" value="NZ_PYHS01000019.1"/>
</dbReference>
<protein>
    <submittedName>
        <fullName evidence="2">DUF3558 domain-containing protein</fullName>
    </submittedName>
</protein>
<feature type="region of interest" description="Disordered" evidence="1">
    <location>
        <begin position="1"/>
        <end position="24"/>
    </location>
</feature>
<proteinExistence type="predicted"/>
<dbReference type="Pfam" id="PF12079">
    <property type="entry name" value="DUF3558"/>
    <property type="match status" value="1"/>
</dbReference>
<dbReference type="InterPro" id="IPR024520">
    <property type="entry name" value="DUF3558"/>
</dbReference>
<evidence type="ECO:0000313" key="3">
    <source>
        <dbReference type="Proteomes" id="UP000241647"/>
    </source>
</evidence>
<comment type="caution">
    <text evidence="2">The sequence shown here is derived from an EMBL/GenBank/DDBJ whole genome shotgun (WGS) entry which is preliminary data.</text>
</comment>
<evidence type="ECO:0000256" key="1">
    <source>
        <dbReference type="SAM" id="MobiDB-lite"/>
    </source>
</evidence>
<gene>
    <name evidence="2" type="ORF">C8259_28355</name>
</gene>